<dbReference type="EMBL" id="CP022601">
    <property type="protein sequence ID" value="AXJ13426.1"/>
    <property type="molecule type" value="Genomic_DNA"/>
</dbReference>
<dbReference type="GO" id="GO:0016020">
    <property type="term" value="C:membrane"/>
    <property type="evidence" value="ECO:0007669"/>
    <property type="project" value="UniProtKB-SubCell"/>
</dbReference>
<evidence type="ECO:0000313" key="9">
    <source>
        <dbReference type="Proteomes" id="UP000238956"/>
    </source>
</evidence>
<sequence>MKIDDLRKSSNIDDRRGQQSYGSSRAGGMGGGALLSILFSRGSWKMKLFMIIILLMFGGGGALSGIFTGGTSQSYQSNQITQKKNTNVSDADAEFVSKVLGSTEDYWNKQFKEEGMGDYTEPELVFYSGQTTTACGVGQAASGPFYCPADEKIYLDLSFYDELSNRYGAKGDFALAYVIAHEVGHHVQNELGTMAEYTKARRGKSEAEANQLNVRLELQADYYAGAWANYVKDEGLLEKGDVQEAMQAAHAVGDDTLQEEAYGRVVPDSFTHGTSEQRQRWFDKGYQYGDISHGTTFQGSYNDL</sequence>
<reference evidence="7 9" key="3">
    <citation type="submission" date="2018-02" db="EMBL/GenBank/DDBJ databases">
        <title>Whole genome sequencing analysis of Streptococcus pluranimalium isolated from cattle infected mastitis in China.</title>
        <authorList>
            <person name="Zhang J.-R."/>
            <person name="Hu G.-Z."/>
        </authorList>
    </citation>
    <scope>NUCLEOTIDE SEQUENCE [LARGE SCALE GENOMIC DNA]</scope>
    <source>
        <strain evidence="7 9">TH11417</strain>
    </source>
</reference>
<evidence type="ECO:0000313" key="10">
    <source>
        <dbReference type="Proteomes" id="UP000255411"/>
    </source>
</evidence>
<dbReference type="Proteomes" id="UP000238956">
    <property type="component" value="Chromosome"/>
</dbReference>
<dbReference type="OrthoDB" id="9774900at2"/>
<reference evidence="7 9" key="2">
    <citation type="submission" date="2017-12" db="EMBL/GenBank/DDBJ databases">
        <authorList>
            <person name="Hurst M.R.H."/>
        </authorList>
    </citation>
    <scope>NUCLEOTIDE SEQUENCE [LARGE SCALE GENOMIC DNA]</scope>
    <source>
        <strain evidence="7 9">TH11417</strain>
    </source>
</reference>
<evidence type="ECO:0000256" key="1">
    <source>
        <dbReference type="ARBA" id="ARBA00004167"/>
    </source>
</evidence>
<evidence type="ECO:0000256" key="3">
    <source>
        <dbReference type="ARBA" id="ARBA00022989"/>
    </source>
</evidence>
<dbReference type="PANTHER" id="PTHR30168">
    <property type="entry name" value="PUTATIVE MEMBRANE PROTEIN YPFJ"/>
    <property type="match status" value="1"/>
</dbReference>
<proteinExistence type="predicted"/>
<name>A0A2L0D593_9STRE</name>
<keyword evidence="9" id="KW-1185">Reference proteome</keyword>
<keyword evidence="2 6" id="KW-0812">Transmembrane</keyword>
<feature type="transmembrane region" description="Helical" evidence="6">
    <location>
        <begin position="48"/>
        <end position="67"/>
    </location>
</feature>
<feature type="compositionally biased region" description="Basic and acidic residues" evidence="5">
    <location>
        <begin position="1"/>
        <end position="17"/>
    </location>
</feature>
<accession>A0A2L0D593</accession>
<dbReference type="RefSeq" id="WP_104968142.1">
    <property type="nucleotide sequence ID" value="NZ_CP022601.1"/>
</dbReference>
<dbReference type="Pfam" id="PF04228">
    <property type="entry name" value="Zn_peptidase"/>
    <property type="match status" value="1"/>
</dbReference>
<evidence type="ECO:0000256" key="4">
    <source>
        <dbReference type="ARBA" id="ARBA00023136"/>
    </source>
</evidence>
<keyword evidence="4 6" id="KW-0472">Membrane</keyword>
<gene>
    <name evidence="7" type="ORF">C0J00_06700</name>
    <name evidence="8" type="ORF">Sp14A_15140</name>
</gene>
<comment type="subcellular location">
    <subcellularLocation>
        <location evidence="1">Membrane</location>
        <topology evidence="1">Single-pass membrane protein</topology>
    </subcellularLocation>
</comment>
<protein>
    <submittedName>
        <fullName evidence="7">Neutral zinc metallopeptidase</fullName>
    </submittedName>
</protein>
<dbReference type="AlphaFoldDB" id="A0A2L0D593"/>
<evidence type="ECO:0000313" key="7">
    <source>
        <dbReference type="EMBL" id="AUW96820.1"/>
    </source>
</evidence>
<dbReference type="Proteomes" id="UP000255411">
    <property type="component" value="Chromosome"/>
</dbReference>
<evidence type="ECO:0000313" key="8">
    <source>
        <dbReference type="EMBL" id="AXJ13426.1"/>
    </source>
</evidence>
<dbReference type="InterPro" id="IPR007343">
    <property type="entry name" value="Uncharacterised_pept_Zn_put"/>
</dbReference>
<keyword evidence="3 6" id="KW-1133">Transmembrane helix</keyword>
<feature type="region of interest" description="Disordered" evidence="5">
    <location>
        <begin position="1"/>
        <end position="25"/>
    </location>
</feature>
<dbReference type="GeneID" id="98393596"/>
<evidence type="ECO:0000256" key="6">
    <source>
        <dbReference type="SAM" id="Phobius"/>
    </source>
</evidence>
<evidence type="ECO:0000256" key="2">
    <source>
        <dbReference type="ARBA" id="ARBA00022692"/>
    </source>
</evidence>
<reference evidence="8 10" key="1">
    <citation type="submission" date="2017-07" db="EMBL/GenBank/DDBJ databases">
        <title>Streptococcus pluranimalium as cause of bovine abortion.</title>
        <authorList>
            <person name="Rodriguez Campos S."/>
            <person name="Gobeli Brawand S."/>
            <person name="Brodard I."/>
            <person name="Rychener L."/>
            <person name="Perreten V."/>
        </authorList>
    </citation>
    <scope>NUCLEOTIDE SEQUENCE [LARGE SCALE GENOMIC DNA]</scope>
    <source>
        <strain evidence="8 10">14A0014</strain>
    </source>
</reference>
<evidence type="ECO:0000256" key="5">
    <source>
        <dbReference type="SAM" id="MobiDB-lite"/>
    </source>
</evidence>
<dbReference type="PANTHER" id="PTHR30168:SF0">
    <property type="entry name" value="INNER MEMBRANE PROTEIN"/>
    <property type="match status" value="1"/>
</dbReference>
<organism evidence="7 9">
    <name type="scientific">Streptococcus pluranimalium</name>
    <dbReference type="NCBI Taxonomy" id="82348"/>
    <lineage>
        <taxon>Bacteria</taxon>
        <taxon>Bacillati</taxon>
        <taxon>Bacillota</taxon>
        <taxon>Bacilli</taxon>
        <taxon>Lactobacillales</taxon>
        <taxon>Streptococcaceae</taxon>
        <taxon>Streptococcus</taxon>
    </lineage>
</organism>
<dbReference type="EMBL" id="CP025536">
    <property type="protein sequence ID" value="AUW96820.1"/>
    <property type="molecule type" value="Genomic_DNA"/>
</dbReference>
<dbReference type="KEGG" id="splr:C0J00_06700"/>